<dbReference type="InterPro" id="IPR039425">
    <property type="entry name" value="RNA_pol_sigma-70-like"/>
</dbReference>
<dbReference type="Pfam" id="PF08281">
    <property type="entry name" value="Sigma70_r4_2"/>
    <property type="match status" value="1"/>
</dbReference>
<dbReference type="InterPro" id="IPR007627">
    <property type="entry name" value="RNA_pol_sigma70_r2"/>
</dbReference>
<organism evidence="9">
    <name type="scientific">Thermocrispum agreste</name>
    <dbReference type="NCBI Taxonomy" id="37925"/>
    <lineage>
        <taxon>Bacteria</taxon>
        <taxon>Bacillati</taxon>
        <taxon>Actinomycetota</taxon>
        <taxon>Actinomycetes</taxon>
        <taxon>Pseudonocardiales</taxon>
        <taxon>Pseudonocardiaceae</taxon>
        <taxon>Thermocrispum</taxon>
    </lineage>
</organism>
<sequence>MTDREAEFVEFVRSRGPVLRRTAFLLCGDWHRAEDLVQTALLKLFRAWSRIRATEAVDAYARTALVRTVMDDSRLLRYRRERVSDSLPETVVPAEDTDATLDARRVLAMLPPRQRAVIVLRYWEDLPIDEVARILGCSDGTVKSQAAKGLATLRKLLTSRPQLLALEALR</sequence>
<dbReference type="GO" id="GO:0016987">
    <property type="term" value="F:sigma factor activity"/>
    <property type="evidence" value="ECO:0007669"/>
    <property type="project" value="UniProtKB-KW"/>
</dbReference>
<keyword evidence="2" id="KW-0805">Transcription regulation</keyword>
<reference evidence="8" key="4">
    <citation type="submission" date="2023-08" db="EMBL/GenBank/DDBJ databases">
        <authorList>
            <person name="Guima S.E.S."/>
            <person name="Martins L.F."/>
            <person name="Silva A.M."/>
            <person name="Setubal J.C."/>
        </authorList>
    </citation>
    <scope>NUCLEOTIDE SEQUENCE</scope>
    <source>
        <strain evidence="8">ZC4RG45</strain>
    </source>
</reference>
<reference evidence="9" key="1">
    <citation type="submission" date="2018-05" db="EMBL/GenBank/DDBJ databases">
        <authorList>
            <person name="Lanie J.A."/>
            <person name="Ng W.-L."/>
            <person name="Kazmierczak K.M."/>
            <person name="Andrzejewski T.M."/>
            <person name="Davidsen T.M."/>
            <person name="Wayne K.J."/>
            <person name="Tettelin H."/>
            <person name="Glass J.I."/>
            <person name="Rusch D."/>
            <person name="Podicherti R."/>
            <person name="Tsui H.-C.T."/>
            <person name="Winkler M.E."/>
        </authorList>
    </citation>
    <scope>NUCLEOTIDE SEQUENCE</scope>
    <source>
        <strain evidence="9">ZC4RG45</strain>
    </source>
</reference>
<dbReference type="EMBL" id="QGUI02000003">
    <property type="protein sequence ID" value="MFO7190746.1"/>
    <property type="molecule type" value="Genomic_DNA"/>
</dbReference>
<keyword evidence="4" id="KW-0238">DNA-binding</keyword>
<reference evidence="8 10" key="3">
    <citation type="journal article" date="2021" name="BMC Genomics">
        <title>Genome-resolved metagenome and metatranscriptome analyses of thermophilic composting reveal key bacterial players and their metabolic interactions.</title>
        <authorList>
            <person name="Braga L.P.P."/>
            <person name="Pereira R.V."/>
            <person name="Martins L.F."/>
            <person name="Moura L.M.S."/>
            <person name="Sanchez F.B."/>
            <person name="Patane J.S.L."/>
            <person name="da Silva A.M."/>
            <person name="Setubal J.C."/>
        </authorList>
    </citation>
    <scope>NUCLEOTIDE SEQUENCE [LARGE SCALE GENOMIC DNA]</scope>
    <source>
        <strain evidence="8">ZC4RG45</strain>
    </source>
</reference>
<evidence type="ECO:0000259" key="6">
    <source>
        <dbReference type="Pfam" id="PF04542"/>
    </source>
</evidence>
<dbReference type="NCBIfam" id="TIGR02983">
    <property type="entry name" value="SigE-fam_strep"/>
    <property type="match status" value="1"/>
</dbReference>
<accession>A0A2W4LI29</accession>
<dbReference type="CDD" id="cd06171">
    <property type="entry name" value="Sigma70_r4"/>
    <property type="match status" value="1"/>
</dbReference>
<evidence type="ECO:0000313" key="10">
    <source>
        <dbReference type="Proteomes" id="UP000249324"/>
    </source>
</evidence>
<protein>
    <submittedName>
        <fullName evidence="9">SigE family RNA polymerase sigma factor</fullName>
    </submittedName>
</protein>
<dbReference type="AlphaFoldDB" id="A0A2W4LI29"/>
<dbReference type="InterPro" id="IPR036388">
    <property type="entry name" value="WH-like_DNA-bd_sf"/>
</dbReference>
<feature type="domain" description="RNA polymerase sigma factor 70 region 4 type 2" evidence="7">
    <location>
        <begin position="103"/>
        <end position="153"/>
    </location>
</feature>
<dbReference type="InterPro" id="IPR014325">
    <property type="entry name" value="RNA_pol_sigma-E_actinobac"/>
</dbReference>
<dbReference type="GO" id="GO:0006352">
    <property type="term" value="P:DNA-templated transcription initiation"/>
    <property type="evidence" value="ECO:0007669"/>
    <property type="project" value="InterPro"/>
</dbReference>
<dbReference type="EMBL" id="QGUI01000061">
    <property type="protein sequence ID" value="PZN00780.1"/>
    <property type="molecule type" value="Genomic_DNA"/>
</dbReference>
<evidence type="ECO:0000313" key="8">
    <source>
        <dbReference type="EMBL" id="MFO7190746.1"/>
    </source>
</evidence>
<dbReference type="InterPro" id="IPR014284">
    <property type="entry name" value="RNA_pol_sigma-70_dom"/>
</dbReference>
<dbReference type="Gene3D" id="1.10.10.10">
    <property type="entry name" value="Winged helix-like DNA-binding domain superfamily/Winged helix DNA-binding domain"/>
    <property type="match status" value="1"/>
</dbReference>
<dbReference type="STRING" id="1111738.GCA_000427905_02872"/>
<keyword evidence="3" id="KW-0731">Sigma factor</keyword>
<dbReference type="InterPro" id="IPR013249">
    <property type="entry name" value="RNA_pol_sigma70_r4_t2"/>
</dbReference>
<gene>
    <name evidence="8" type="ORF">DIU77_000670</name>
    <name evidence="9" type="ORF">DIU77_02710</name>
</gene>
<evidence type="ECO:0000313" key="9">
    <source>
        <dbReference type="EMBL" id="PZN00780.1"/>
    </source>
</evidence>
<evidence type="ECO:0000256" key="2">
    <source>
        <dbReference type="ARBA" id="ARBA00023015"/>
    </source>
</evidence>
<proteinExistence type="inferred from homology"/>
<dbReference type="Pfam" id="PF04542">
    <property type="entry name" value="Sigma70_r2"/>
    <property type="match status" value="1"/>
</dbReference>
<dbReference type="Gene3D" id="1.10.1740.10">
    <property type="match status" value="1"/>
</dbReference>
<comment type="similarity">
    <text evidence="1">Belongs to the sigma-70 factor family. ECF subfamily.</text>
</comment>
<evidence type="ECO:0000256" key="1">
    <source>
        <dbReference type="ARBA" id="ARBA00010641"/>
    </source>
</evidence>
<evidence type="ECO:0000256" key="5">
    <source>
        <dbReference type="ARBA" id="ARBA00023163"/>
    </source>
</evidence>
<evidence type="ECO:0000256" key="4">
    <source>
        <dbReference type="ARBA" id="ARBA00023125"/>
    </source>
</evidence>
<dbReference type="SUPFAM" id="SSF88659">
    <property type="entry name" value="Sigma3 and sigma4 domains of RNA polymerase sigma factors"/>
    <property type="match status" value="1"/>
</dbReference>
<feature type="domain" description="RNA polymerase sigma-70 region 2" evidence="6">
    <location>
        <begin position="12"/>
        <end position="73"/>
    </location>
</feature>
<dbReference type="Proteomes" id="UP000249324">
    <property type="component" value="Unassembled WGS sequence"/>
</dbReference>
<keyword evidence="5" id="KW-0804">Transcription</keyword>
<reference evidence="8" key="2">
    <citation type="submission" date="2018-05" db="EMBL/GenBank/DDBJ databases">
        <authorList>
            <person name="Moura L."/>
            <person name="Setubal J.C."/>
        </authorList>
    </citation>
    <scope>NUCLEOTIDE SEQUENCE</scope>
    <source>
        <strain evidence="8">ZC4RG45</strain>
    </source>
</reference>
<dbReference type="PANTHER" id="PTHR43133">
    <property type="entry name" value="RNA POLYMERASE ECF-TYPE SIGMA FACTO"/>
    <property type="match status" value="1"/>
</dbReference>
<comment type="caution">
    <text evidence="9">The sequence shown here is derived from an EMBL/GenBank/DDBJ whole genome shotgun (WGS) entry which is preliminary data.</text>
</comment>
<dbReference type="InterPro" id="IPR013324">
    <property type="entry name" value="RNA_pol_sigma_r3/r4-like"/>
</dbReference>
<dbReference type="SUPFAM" id="SSF88946">
    <property type="entry name" value="Sigma2 domain of RNA polymerase sigma factors"/>
    <property type="match status" value="1"/>
</dbReference>
<evidence type="ECO:0000259" key="7">
    <source>
        <dbReference type="Pfam" id="PF08281"/>
    </source>
</evidence>
<dbReference type="GO" id="GO:0003677">
    <property type="term" value="F:DNA binding"/>
    <property type="evidence" value="ECO:0007669"/>
    <property type="project" value="UniProtKB-KW"/>
</dbReference>
<dbReference type="InterPro" id="IPR013325">
    <property type="entry name" value="RNA_pol_sigma_r2"/>
</dbReference>
<name>A0A2W4LI29_9PSEU</name>
<evidence type="ECO:0000256" key="3">
    <source>
        <dbReference type="ARBA" id="ARBA00023082"/>
    </source>
</evidence>
<dbReference type="NCBIfam" id="TIGR02937">
    <property type="entry name" value="sigma70-ECF"/>
    <property type="match status" value="1"/>
</dbReference>
<dbReference type="PANTHER" id="PTHR43133:SF50">
    <property type="entry name" value="ECF RNA POLYMERASE SIGMA FACTOR SIGM"/>
    <property type="match status" value="1"/>
</dbReference>